<reference evidence="1 2" key="1">
    <citation type="submission" date="2017-11" db="EMBL/GenBank/DDBJ databases">
        <title>Genome sequencing of Prevotella intermedia KCOM 1949.</title>
        <authorList>
            <person name="Kook J.-K."/>
            <person name="Park S.-N."/>
            <person name="Lim Y.K."/>
        </authorList>
    </citation>
    <scope>NUCLEOTIDE SEQUENCE [LARGE SCALE GENOMIC DNA]</scope>
    <source>
        <strain evidence="1 2">KCOM 1949</strain>
    </source>
</reference>
<dbReference type="EMBL" id="CP024727">
    <property type="protein sequence ID" value="ATV29994.1"/>
    <property type="molecule type" value="Genomic_DNA"/>
</dbReference>
<dbReference type="AlphaFoldDB" id="A0A2D3LHF3"/>
<name>A0A2D3LHF3_PREIN</name>
<accession>A0A2D3LHF3</accession>
<dbReference type="Proteomes" id="UP000230742">
    <property type="component" value="Chromosome 1"/>
</dbReference>
<gene>
    <name evidence="1" type="ORF">CTM46_00080</name>
</gene>
<evidence type="ECO:0000313" key="1">
    <source>
        <dbReference type="EMBL" id="ATV29994.1"/>
    </source>
</evidence>
<protein>
    <submittedName>
        <fullName evidence="1">Uncharacterized protein</fullName>
    </submittedName>
</protein>
<organism evidence="1 2">
    <name type="scientific">Prevotella intermedia</name>
    <dbReference type="NCBI Taxonomy" id="28131"/>
    <lineage>
        <taxon>Bacteria</taxon>
        <taxon>Pseudomonadati</taxon>
        <taxon>Bacteroidota</taxon>
        <taxon>Bacteroidia</taxon>
        <taxon>Bacteroidales</taxon>
        <taxon>Prevotellaceae</taxon>
        <taxon>Prevotella</taxon>
    </lineage>
</organism>
<evidence type="ECO:0000313" key="2">
    <source>
        <dbReference type="Proteomes" id="UP000230742"/>
    </source>
</evidence>
<sequence length="73" mass="8798">MLPTSNRKDRLLIGNIYLNRRFYPFFSYSLTNIQGFLKYSDLFLIMDRLHCKARNKQKNGEIFWAFTPFNVTL</sequence>
<proteinExistence type="predicted"/>